<evidence type="ECO:0000313" key="2">
    <source>
        <dbReference type="EMBL" id="HGT49365.1"/>
    </source>
</evidence>
<comment type="similarity">
    <text evidence="1">Belongs to the Rv0495c family.</text>
</comment>
<dbReference type="InterPro" id="IPR021458">
    <property type="entry name" value="Rv0495c"/>
</dbReference>
<sequence>MFFGKIIDIDEVLVREEVLNTPFACDLKKCKGACCTLDSEFGAPVTEEEIEQINQILPIVKEYITEEHKNEIEQNGFFEKKYDELLLRSVNNKACVFVYYEGDIAKCSIEKAYFDGKVKFRKPISCHLFPIRVAKFGGDILRYEKFGECSPALENGKKLNITIAEFCKDSLIRLYGEKWYSQLKEKSGR</sequence>
<protein>
    <submittedName>
        <fullName evidence="2">DUF3109 family protein</fullName>
    </submittedName>
</protein>
<accession>A0A832G8Z6</accession>
<dbReference type="Pfam" id="PF11307">
    <property type="entry name" value="DUF3109"/>
    <property type="match status" value="1"/>
</dbReference>
<comment type="caution">
    <text evidence="2">The sequence shown here is derived from an EMBL/GenBank/DDBJ whole genome shotgun (WGS) entry which is preliminary data.</text>
</comment>
<name>A0A832G8Z6_9BACT</name>
<proteinExistence type="inferred from homology"/>
<dbReference type="EMBL" id="DSVI01000027">
    <property type="protein sequence ID" value="HGT49365.1"/>
    <property type="molecule type" value="Genomic_DNA"/>
</dbReference>
<dbReference type="AlphaFoldDB" id="A0A832G8Z6"/>
<gene>
    <name evidence="2" type="ORF">ENS56_15100</name>
</gene>
<evidence type="ECO:0000256" key="1">
    <source>
        <dbReference type="ARBA" id="ARBA00093770"/>
    </source>
</evidence>
<organism evidence="2">
    <name type="scientific">Ignavibacterium album</name>
    <dbReference type="NCBI Taxonomy" id="591197"/>
    <lineage>
        <taxon>Bacteria</taxon>
        <taxon>Pseudomonadati</taxon>
        <taxon>Ignavibacteriota</taxon>
        <taxon>Ignavibacteria</taxon>
        <taxon>Ignavibacteriales</taxon>
        <taxon>Ignavibacteriaceae</taxon>
        <taxon>Ignavibacterium</taxon>
    </lineage>
</organism>
<reference evidence="2" key="1">
    <citation type="journal article" date="2020" name="mSystems">
        <title>Genome- and Community-Level Interaction Insights into Carbon Utilization and Element Cycling Functions of Hydrothermarchaeota in Hydrothermal Sediment.</title>
        <authorList>
            <person name="Zhou Z."/>
            <person name="Liu Y."/>
            <person name="Xu W."/>
            <person name="Pan J."/>
            <person name="Luo Z.H."/>
            <person name="Li M."/>
        </authorList>
    </citation>
    <scope>NUCLEOTIDE SEQUENCE [LARGE SCALE GENOMIC DNA]</scope>
    <source>
        <strain evidence="2">SpSt-500</strain>
    </source>
</reference>